<proteinExistence type="predicted"/>
<dbReference type="InterPro" id="IPR011051">
    <property type="entry name" value="RmlC_Cupin_sf"/>
</dbReference>
<organism evidence="1">
    <name type="scientific">marine sediment metagenome</name>
    <dbReference type="NCBI Taxonomy" id="412755"/>
    <lineage>
        <taxon>unclassified sequences</taxon>
        <taxon>metagenomes</taxon>
        <taxon>ecological metagenomes</taxon>
    </lineage>
</organism>
<dbReference type="GO" id="GO:0008830">
    <property type="term" value="F:dTDP-4-dehydrorhamnose 3,5-epimerase activity"/>
    <property type="evidence" value="ECO:0007669"/>
    <property type="project" value="InterPro"/>
</dbReference>
<dbReference type="Gene3D" id="2.60.120.10">
    <property type="entry name" value="Jelly Rolls"/>
    <property type="match status" value="1"/>
</dbReference>
<dbReference type="CDD" id="cd00438">
    <property type="entry name" value="cupin_RmlC"/>
    <property type="match status" value="1"/>
</dbReference>
<dbReference type="GO" id="GO:0000271">
    <property type="term" value="P:polysaccharide biosynthetic process"/>
    <property type="evidence" value="ECO:0007669"/>
    <property type="project" value="TreeGrafter"/>
</dbReference>
<dbReference type="InterPro" id="IPR014710">
    <property type="entry name" value="RmlC-like_jellyroll"/>
</dbReference>
<dbReference type="Pfam" id="PF00908">
    <property type="entry name" value="dTDP_sugar_isom"/>
    <property type="match status" value="1"/>
</dbReference>
<evidence type="ECO:0000313" key="1">
    <source>
        <dbReference type="EMBL" id="GAF85133.1"/>
    </source>
</evidence>
<protein>
    <recommendedName>
        <fullName evidence="2">dTDP-4-dehydrorhamnose 3,5-epimerase</fullName>
    </recommendedName>
</protein>
<dbReference type="EMBL" id="BARS01004967">
    <property type="protein sequence ID" value="GAF85133.1"/>
    <property type="molecule type" value="Genomic_DNA"/>
</dbReference>
<dbReference type="PANTHER" id="PTHR21047:SF2">
    <property type="entry name" value="THYMIDINE DIPHOSPHO-4-KETO-RHAMNOSE 3,5-EPIMERASE"/>
    <property type="match status" value="1"/>
</dbReference>
<reference evidence="1" key="1">
    <citation type="journal article" date="2014" name="Front. Microbiol.">
        <title>High frequency of phylogenetically diverse reductive dehalogenase-homologous genes in deep subseafloor sedimentary metagenomes.</title>
        <authorList>
            <person name="Kawai M."/>
            <person name="Futagami T."/>
            <person name="Toyoda A."/>
            <person name="Takaki Y."/>
            <person name="Nishi S."/>
            <person name="Hori S."/>
            <person name="Arai W."/>
            <person name="Tsubouchi T."/>
            <person name="Morono Y."/>
            <person name="Uchiyama I."/>
            <person name="Ito T."/>
            <person name="Fujiyama A."/>
            <person name="Inagaki F."/>
            <person name="Takami H."/>
        </authorList>
    </citation>
    <scope>NUCLEOTIDE SEQUENCE</scope>
    <source>
        <strain evidence="1">Expedition CK06-06</strain>
    </source>
</reference>
<accession>X0SVC6</accession>
<evidence type="ECO:0008006" key="2">
    <source>
        <dbReference type="Google" id="ProtNLM"/>
    </source>
</evidence>
<dbReference type="PANTHER" id="PTHR21047">
    <property type="entry name" value="DTDP-6-DEOXY-D-GLUCOSE-3,5 EPIMERASE"/>
    <property type="match status" value="1"/>
</dbReference>
<dbReference type="InterPro" id="IPR000888">
    <property type="entry name" value="RmlC-like"/>
</dbReference>
<dbReference type="NCBIfam" id="TIGR01221">
    <property type="entry name" value="rmlC"/>
    <property type="match status" value="1"/>
</dbReference>
<dbReference type="GO" id="GO:0005829">
    <property type="term" value="C:cytosol"/>
    <property type="evidence" value="ECO:0007669"/>
    <property type="project" value="TreeGrafter"/>
</dbReference>
<gene>
    <name evidence="1" type="ORF">S01H1_09717</name>
</gene>
<sequence length="186" mass="21003">MNAEETKLAGVLVLEPDVFSDERGFFLETWNSARYENAGIEGPFVQDNISFSKRGVLRGLHFQYPQAQGKLVQVLSGEVVDIAVDVRVGSPTFGHWVSEVISDANHKQIYIPPGFAHGYCVTSQTAVFSYKCTDFYNPETESGIIWNDPDLNIDWPIKEPILSPKDASYSRLKDLRPDKLPHFRRP</sequence>
<dbReference type="AlphaFoldDB" id="X0SVC6"/>
<comment type="caution">
    <text evidence="1">The sequence shown here is derived from an EMBL/GenBank/DDBJ whole genome shotgun (WGS) entry which is preliminary data.</text>
</comment>
<name>X0SVC6_9ZZZZ</name>
<dbReference type="SUPFAM" id="SSF51182">
    <property type="entry name" value="RmlC-like cupins"/>
    <property type="match status" value="1"/>
</dbReference>